<dbReference type="EMBL" id="CP113520">
    <property type="protein sequence ID" value="WAJ28090.1"/>
    <property type="molecule type" value="Genomic_DNA"/>
</dbReference>
<dbReference type="Proteomes" id="UP001163223">
    <property type="component" value="Chromosome"/>
</dbReference>
<evidence type="ECO:0000313" key="2">
    <source>
        <dbReference type="Proteomes" id="UP001163223"/>
    </source>
</evidence>
<protein>
    <submittedName>
        <fullName evidence="1">Response regulator</fullName>
    </submittedName>
</protein>
<keyword evidence="2" id="KW-1185">Reference proteome</keyword>
<sequence length="382" mass="40003">MRNPPLILAVDDEPDTLDTLAAQLSGAGYAVATADTGPATLDKVRALLPDLVLLDNALPGLTGVEVVRAIKADASLPFTPVIMVTGRAEPRSIVEGLDAGADDYLGKPVDAAALMARVRAMLRLKGLHDTAQRQARALETQTEELAKWSARLEERVVEQVATIARIERFRRFLPPQVAEILASGQGGARDPLASHRGPVTVVFADLRGFTAFVEAAPPDAVMAVLRAYHAAVGELAAALDGTLERFVGDGVLVLFNDPLPQADHVLRGVRLALALRERVAGLARGWAAEGHALGLGIGIATGEATIGSVGFENRLEYSVIGSVPNLAARLCERAEAGRIVTDEAVCRLAGPGLGARPAGALSLKGFARPIAAFEIDGLADRG</sequence>
<accession>A0ACD4NMD3</accession>
<reference evidence="1" key="1">
    <citation type="submission" date="2022-11" db="EMBL/GenBank/DDBJ databases">
        <title>beta-Carotene-producing bacterium, Jeongeuplla avenae sp. nov., alleviates the salt stress of Arabidopsis seedlings.</title>
        <authorList>
            <person name="Jiang L."/>
            <person name="Lee J."/>
        </authorList>
    </citation>
    <scope>NUCLEOTIDE SEQUENCE</scope>
    <source>
        <strain evidence="1">DY_R2A_6</strain>
    </source>
</reference>
<organism evidence="1 2">
    <name type="scientific">Antarcticirhabdus aurantiaca</name>
    <dbReference type="NCBI Taxonomy" id="2606717"/>
    <lineage>
        <taxon>Bacteria</taxon>
        <taxon>Pseudomonadati</taxon>
        <taxon>Pseudomonadota</taxon>
        <taxon>Alphaproteobacteria</taxon>
        <taxon>Hyphomicrobiales</taxon>
        <taxon>Aurantimonadaceae</taxon>
        <taxon>Antarcticirhabdus</taxon>
    </lineage>
</organism>
<evidence type="ECO:0000313" key="1">
    <source>
        <dbReference type="EMBL" id="WAJ28090.1"/>
    </source>
</evidence>
<proteinExistence type="predicted"/>
<gene>
    <name evidence="1" type="ORF">OXU80_25240</name>
</gene>
<name>A0ACD4NMD3_9HYPH</name>